<reference evidence="3" key="2">
    <citation type="submission" date="2020-09" db="EMBL/GenBank/DDBJ databases">
        <authorList>
            <person name="Sun Q."/>
            <person name="Ohkuma M."/>
        </authorList>
    </citation>
    <scope>NUCLEOTIDE SEQUENCE</scope>
    <source>
        <strain evidence="3">JCM 13064</strain>
    </source>
</reference>
<dbReference type="InterPro" id="IPR011990">
    <property type="entry name" value="TPR-like_helical_dom_sf"/>
</dbReference>
<evidence type="ECO:0008006" key="5">
    <source>
        <dbReference type="Google" id="ProtNLM"/>
    </source>
</evidence>
<keyword evidence="4" id="KW-1185">Reference proteome</keyword>
<evidence type="ECO:0000256" key="1">
    <source>
        <dbReference type="PROSITE-ProRule" id="PRU00339"/>
    </source>
</evidence>
<organism evidence="3 4">
    <name type="scientific">Sphaerisporangium melleum</name>
    <dbReference type="NCBI Taxonomy" id="321316"/>
    <lineage>
        <taxon>Bacteria</taxon>
        <taxon>Bacillati</taxon>
        <taxon>Actinomycetota</taxon>
        <taxon>Actinomycetes</taxon>
        <taxon>Streptosporangiales</taxon>
        <taxon>Streptosporangiaceae</taxon>
        <taxon>Sphaerisporangium</taxon>
    </lineage>
</organism>
<feature type="region of interest" description="Disordered" evidence="2">
    <location>
        <begin position="318"/>
        <end position="356"/>
    </location>
</feature>
<evidence type="ECO:0000256" key="2">
    <source>
        <dbReference type="SAM" id="MobiDB-lite"/>
    </source>
</evidence>
<dbReference type="PROSITE" id="PS50005">
    <property type="entry name" value="TPR"/>
    <property type="match status" value="1"/>
</dbReference>
<name>A0A917RS40_9ACTN</name>
<keyword evidence="1" id="KW-0802">TPR repeat</keyword>
<protein>
    <recommendedName>
        <fullName evidence="5">MalT-like TPR region domain-containing protein</fullName>
    </recommendedName>
</protein>
<dbReference type="SUPFAM" id="SSF48452">
    <property type="entry name" value="TPR-like"/>
    <property type="match status" value="1"/>
</dbReference>
<feature type="repeat" description="TPR" evidence="1">
    <location>
        <begin position="161"/>
        <end position="194"/>
    </location>
</feature>
<gene>
    <name evidence="3" type="ORF">GCM10007964_73600</name>
</gene>
<dbReference type="InterPro" id="IPR019734">
    <property type="entry name" value="TPR_rpt"/>
</dbReference>
<feature type="compositionally biased region" description="Basic and acidic residues" evidence="2">
    <location>
        <begin position="318"/>
        <end position="340"/>
    </location>
</feature>
<dbReference type="EMBL" id="BMNT01000075">
    <property type="protein sequence ID" value="GGL20923.1"/>
    <property type="molecule type" value="Genomic_DNA"/>
</dbReference>
<reference evidence="3" key="1">
    <citation type="journal article" date="2014" name="Int. J. Syst. Evol. Microbiol.">
        <title>Complete genome sequence of Corynebacterium casei LMG S-19264T (=DSM 44701T), isolated from a smear-ripened cheese.</title>
        <authorList>
            <consortium name="US DOE Joint Genome Institute (JGI-PGF)"/>
            <person name="Walter F."/>
            <person name="Albersmeier A."/>
            <person name="Kalinowski J."/>
            <person name="Ruckert C."/>
        </authorList>
    </citation>
    <scope>NUCLEOTIDE SEQUENCE</scope>
    <source>
        <strain evidence="3">JCM 13064</strain>
    </source>
</reference>
<sequence length="356" mass="39096">MPRHRMSAVRRLLSWYLLTADAGRRVVLPYSHEVATVPGERFAIPAFADAEAAMAWFEVEHSNTLLAMDQAMDTGQYDIAWKLPVVTDGFFELHAYWEEWEEIHRTGAEAACVLGDRLGEASNLLALGDAHMQGGRWESAIANYESALSYAREADDAWLTGFSLRGLGLVHEQMGDREEARQYFEAALEVFRREGVPRGEGMALLSLGELAAHLGRLDEAVSLGARAVEIFTTIDDEWSQAWGMLALAGALLEVGRGAEARKSLTRAAETFGRFKDQRSLAMTLAALGDVHHRLGDTSAARHSRLSAAELYVSFGEHTEGERLEEKARESADRDLPKGEGRIPPPGTFSPVQGGDG</sequence>
<dbReference type="PANTHER" id="PTHR10098">
    <property type="entry name" value="RAPSYN-RELATED"/>
    <property type="match status" value="1"/>
</dbReference>
<dbReference type="Gene3D" id="1.25.40.10">
    <property type="entry name" value="Tetratricopeptide repeat domain"/>
    <property type="match status" value="2"/>
</dbReference>
<evidence type="ECO:0000313" key="3">
    <source>
        <dbReference type="EMBL" id="GGL20923.1"/>
    </source>
</evidence>
<proteinExistence type="predicted"/>
<dbReference type="SMART" id="SM00028">
    <property type="entry name" value="TPR"/>
    <property type="match status" value="3"/>
</dbReference>
<evidence type="ECO:0000313" key="4">
    <source>
        <dbReference type="Proteomes" id="UP000645217"/>
    </source>
</evidence>
<dbReference type="Pfam" id="PF13424">
    <property type="entry name" value="TPR_12"/>
    <property type="match status" value="1"/>
</dbReference>
<comment type="caution">
    <text evidence="3">The sequence shown here is derived from an EMBL/GenBank/DDBJ whole genome shotgun (WGS) entry which is preliminary data.</text>
</comment>
<dbReference type="PANTHER" id="PTHR10098:SF108">
    <property type="entry name" value="TETRATRICOPEPTIDE REPEAT PROTEIN 28"/>
    <property type="match status" value="1"/>
</dbReference>
<accession>A0A917RS40</accession>
<dbReference type="Proteomes" id="UP000645217">
    <property type="component" value="Unassembled WGS sequence"/>
</dbReference>
<dbReference type="AlphaFoldDB" id="A0A917RS40"/>